<evidence type="ECO:0000313" key="4">
    <source>
        <dbReference type="EMBL" id="RDU49709.1"/>
    </source>
</evidence>
<comment type="caution">
    <text evidence="4">The sequence shown here is derived from an EMBL/GenBank/DDBJ whole genome shotgun (WGS) entry which is preliminary data.</text>
</comment>
<dbReference type="PANTHER" id="PTHR34136">
    <property type="match status" value="1"/>
</dbReference>
<organism evidence="4 5">
    <name type="scientific">Parabacteroides acidifaciens</name>
    <dbReference type="NCBI Taxonomy" id="2290935"/>
    <lineage>
        <taxon>Bacteria</taxon>
        <taxon>Pseudomonadati</taxon>
        <taxon>Bacteroidota</taxon>
        <taxon>Bacteroidia</taxon>
        <taxon>Bacteroidales</taxon>
        <taxon>Tannerellaceae</taxon>
        <taxon>Parabacteroides</taxon>
    </lineage>
</organism>
<dbReference type="Proteomes" id="UP000629596">
    <property type="component" value="Unassembled WGS sequence"/>
</dbReference>
<reference evidence="3 6" key="2">
    <citation type="submission" date="2020-08" db="EMBL/GenBank/DDBJ databases">
        <title>Genome public.</title>
        <authorList>
            <person name="Liu C."/>
            <person name="Sun Q."/>
        </authorList>
    </citation>
    <scope>NUCLEOTIDE SEQUENCE [LARGE SCALE GENOMIC DNA]</scope>
    <source>
        <strain evidence="3 6">426_9</strain>
    </source>
</reference>
<protein>
    <submittedName>
        <fullName evidence="3 4">Glycosyltransferase</fullName>
    </submittedName>
</protein>
<dbReference type="GO" id="GO:0016758">
    <property type="term" value="F:hexosyltransferase activity"/>
    <property type="evidence" value="ECO:0007669"/>
    <property type="project" value="TreeGrafter"/>
</dbReference>
<dbReference type="EMBL" id="QREV01000013">
    <property type="protein sequence ID" value="RDU49709.1"/>
    <property type="molecule type" value="Genomic_DNA"/>
</dbReference>
<evidence type="ECO:0000256" key="1">
    <source>
        <dbReference type="ARBA" id="ARBA00022676"/>
    </source>
</evidence>
<evidence type="ECO:0000313" key="6">
    <source>
        <dbReference type="Proteomes" id="UP000629596"/>
    </source>
</evidence>
<evidence type="ECO:0000256" key="2">
    <source>
        <dbReference type="ARBA" id="ARBA00022679"/>
    </source>
</evidence>
<reference evidence="4 5" key="1">
    <citation type="submission" date="2018-07" db="EMBL/GenBank/DDBJ databases">
        <title>Parabacteroides acidifaciens nov. sp., isolated from human feces.</title>
        <authorList>
            <person name="Wang Y.J."/>
        </authorList>
    </citation>
    <scope>NUCLEOTIDE SEQUENCE [LARGE SCALE GENOMIC DNA]</scope>
    <source>
        <strain evidence="4 5">426-9</strain>
    </source>
</reference>
<dbReference type="CDD" id="cd06533">
    <property type="entry name" value="Glyco_transf_WecG_TagA"/>
    <property type="match status" value="1"/>
</dbReference>
<evidence type="ECO:0000313" key="3">
    <source>
        <dbReference type="EMBL" id="MBC8601558.1"/>
    </source>
</evidence>
<dbReference type="Pfam" id="PF03808">
    <property type="entry name" value="Glyco_tran_WecG"/>
    <property type="match status" value="1"/>
</dbReference>
<proteinExistence type="predicted"/>
<name>A0A3D8HFF6_9BACT</name>
<dbReference type="Proteomes" id="UP000256321">
    <property type="component" value="Unassembled WGS sequence"/>
</dbReference>
<dbReference type="PANTHER" id="PTHR34136:SF1">
    <property type="entry name" value="UDP-N-ACETYL-D-MANNOSAMINURONIC ACID TRANSFERASE"/>
    <property type="match status" value="1"/>
</dbReference>
<keyword evidence="2 4" id="KW-0808">Transferase</keyword>
<sequence>MRNKTILINGIKVHPFPSEANLLEYVGEHKGILVAINAEKILHATQQVRDIINRNIGYCDGIGAVMAMRRHGVRNAIKIPGCELWLKLTAALYKQDKTFYLVGSKQEVIEKTVSRLQQDFPGIRIANYRNGYIRTEEEKAALIADIKAKKPDVVFIAMGSPKQELLMDEMFKAYPAIYQGLGGSFDVYTGNVKRAPDWWVKHNLEFAYRLLKQPSRIKRQIHLIKFLILVKAGKI</sequence>
<dbReference type="AlphaFoldDB" id="A0A3D8HFF6"/>
<dbReference type="EMBL" id="JACRTI010000013">
    <property type="protein sequence ID" value="MBC8601558.1"/>
    <property type="molecule type" value="Genomic_DNA"/>
</dbReference>
<keyword evidence="1" id="KW-0328">Glycosyltransferase</keyword>
<gene>
    <name evidence="4" type="ORF">DWU89_07625</name>
    <name evidence="3" type="ORF">H8784_07455</name>
</gene>
<dbReference type="InterPro" id="IPR004629">
    <property type="entry name" value="WecG_TagA_CpsF"/>
</dbReference>
<keyword evidence="6" id="KW-1185">Reference proteome</keyword>
<dbReference type="RefSeq" id="WP_115499052.1">
    <property type="nucleotide sequence ID" value="NZ_JACRTI010000013.1"/>
</dbReference>
<dbReference type="NCBIfam" id="TIGR00696">
    <property type="entry name" value="wecG_tagA_cpsF"/>
    <property type="match status" value="1"/>
</dbReference>
<accession>A0A3D8HFF6</accession>
<evidence type="ECO:0000313" key="5">
    <source>
        <dbReference type="Proteomes" id="UP000256321"/>
    </source>
</evidence>